<dbReference type="EMBL" id="LT960552">
    <property type="protein sequence ID" value="SOK59277.1"/>
    <property type="molecule type" value="Genomic_DNA"/>
</dbReference>
<evidence type="ECO:0000313" key="1">
    <source>
        <dbReference type="EMBL" id="SOK59277.1"/>
    </source>
</evidence>
<sequence length="66" mass="7660">MLLLLILIVDMNFLRRLFCGHYISMEVCKIHYHASSTELVYTKICKKCGKNLGVTKVKNIDNNRSE</sequence>
<gene>
    <name evidence="1" type="primary">g469</name>
</gene>
<organism evidence="1 2">
    <name type="scientific">Yersinia phage fHe-Yen9-03</name>
    <dbReference type="NCBI Taxonomy" id="2052743"/>
    <lineage>
        <taxon>Viruses</taxon>
        <taxon>Duplodnaviria</taxon>
        <taxon>Heunggongvirae</taxon>
        <taxon>Uroviricota</taxon>
        <taxon>Caudoviricetes</taxon>
        <taxon>Eneladusvirus</taxon>
        <taxon>Eneladusvirus Yen904</taxon>
    </lineage>
</organism>
<dbReference type="Proteomes" id="UP000241364">
    <property type="component" value="Chromosome i"/>
</dbReference>
<accession>A0A2C9CZJ0</accession>
<name>A0A2C9CZJ0_9CAUD</name>
<evidence type="ECO:0000313" key="2">
    <source>
        <dbReference type="Proteomes" id="UP000241364"/>
    </source>
</evidence>
<reference evidence="2" key="1">
    <citation type="submission" date="2017-10" db="EMBL/GenBank/DDBJ databases">
        <authorList>
            <person name="Skurnik M."/>
        </authorList>
    </citation>
    <scope>NUCLEOTIDE SEQUENCE [LARGE SCALE GENOMIC DNA]</scope>
    <source>
        <strain evidence="2">fHe-Yen9-03</strain>
    </source>
</reference>
<proteinExistence type="predicted"/>
<protein>
    <submittedName>
        <fullName evidence="1">Uncharacterized protein</fullName>
    </submittedName>
</protein>